<evidence type="ECO:0000313" key="3">
    <source>
        <dbReference type="EMBL" id="WTR69887.1"/>
    </source>
</evidence>
<evidence type="ECO:0000259" key="2">
    <source>
        <dbReference type="Pfam" id="PF24623"/>
    </source>
</evidence>
<proteinExistence type="predicted"/>
<organism evidence="3 4">
    <name type="scientific">Streptomyces zaomyceticus</name>
    <dbReference type="NCBI Taxonomy" id="68286"/>
    <lineage>
        <taxon>Bacteria</taxon>
        <taxon>Bacillati</taxon>
        <taxon>Actinomycetota</taxon>
        <taxon>Actinomycetes</taxon>
        <taxon>Kitasatosporales</taxon>
        <taxon>Streptomycetaceae</taxon>
        <taxon>Streptomyces</taxon>
    </lineage>
</organism>
<dbReference type="Proteomes" id="UP001622594">
    <property type="component" value="Chromosome"/>
</dbReference>
<dbReference type="EMBL" id="CP108188">
    <property type="protein sequence ID" value="WTR69887.1"/>
    <property type="molecule type" value="Genomic_DNA"/>
</dbReference>
<dbReference type="Pfam" id="PF24623">
    <property type="entry name" value="Phage_zn_bind_8"/>
    <property type="match status" value="1"/>
</dbReference>
<sequence>MDRREIAALLAYVDRLDPGRAPTDRATAGERLEQWSILLAHVPSTAQHPDGRHWDASRVAARHIGTSPYPLKPSDIGAPWETHRADVVGRHYDPAPAVDPDDEAAYRAALRHTRHAVAVGALPPAPQHAIEGRPSPIRAVRDAAAARRLAELGSYVPRTVAGELENFRPQRAERERLAATSRPDPLDVVCTWCKAPAGRPCRVPRVNPNDDAISYRPMKNPHGSRLDDAAAHHARRQEQETAA</sequence>
<evidence type="ECO:0000313" key="4">
    <source>
        <dbReference type="Proteomes" id="UP001622594"/>
    </source>
</evidence>
<reference evidence="3 4" key="1">
    <citation type="submission" date="2022-10" db="EMBL/GenBank/DDBJ databases">
        <title>The complete genomes of actinobacterial strains from the NBC collection.</title>
        <authorList>
            <person name="Joergensen T.S."/>
            <person name="Alvarez Arevalo M."/>
            <person name="Sterndorff E.B."/>
            <person name="Faurdal D."/>
            <person name="Vuksanovic O."/>
            <person name="Mourched A.-S."/>
            <person name="Charusanti P."/>
            <person name="Shaw S."/>
            <person name="Blin K."/>
            <person name="Weber T."/>
        </authorList>
    </citation>
    <scope>NUCLEOTIDE SEQUENCE [LARGE SCALE GENOMIC DNA]</scope>
    <source>
        <strain evidence="3 4">NBC_00123</strain>
    </source>
</reference>
<protein>
    <submittedName>
        <fullName evidence="3">Cell surface glycoprotein</fullName>
    </submittedName>
</protein>
<dbReference type="RefSeq" id="WP_406334307.1">
    <property type="nucleotide sequence ID" value="NZ_CP108188.1"/>
</dbReference>
<name>A0ABZ1L6B4_9ACTN</name>
<dbReference type="InterPro" id="IPR056911">
    <property type="entry name" value="Phage_Znf_bind_put"/>
</dbReference>
<keyword evidence="4" id="KW-1185">Reference proteome</keyword>
<accession>A0ABZ1L6B4</accession>
<feature type="region of interest" description="Disordered" evidence="1">
    <location>
        <begin position="202"/>
        <end position="243"/>
    </location>
</feature>
<gene>
    <name evidence="3" type="ORF">OG814_11700</name>
</gene>
<feature type="domain" description="DNA-binding phage zinc finger" evidence="2">
    <location>
        <begin position="179"/>
        <end position="241"/>
    </location>
</feature>
<feature type="compositionally biased region" description="Basic and acidic residues" evidence="1">
    <location>
        <begin position="224"/>
        <end position="243"/>
    </location>
</feature>
<evidence type="ECO:0000256" key="1">
    <source>
        <dbReference type="SAM" id="MobiDB-lite"/>
    </source>
</evidence>